<organism evidence="2 3">
    <name type="scientific">Inhella proteolytica</name>
    <dbReference type="NCBI Taxonomy" id="2795029"/>
    <lineage>
        <taxon>Bacteria</taxon>
        <taxon>Pseudomonadati</taxon>
        <taxon>Pseudomonadota</taxon>
        <taxon>Betaproteobacteria</taxon>
        <taxon>Burkholderiales</taxon>
        <taxon>Sphaerotilaceae</taxon>
        <taxon>Inhella</taxon>
    </lineage>
</organism>
<feature type="region of interest" description="Disordered" evidence="1">
    <location>
        <begin position="1"/>
        <end position="29"/>
    </location>
</feature>
<reference evidence="2" key="1">
    <citation type="submission" date="2020-12" db="EMBL/GenBank/DDBJ databases">
        <title>The genome sequence of Inhella sp. 1Y17.</title>
        <authorList>
            <person name="Liu Y."/>
        </authorList>
    </citation>
    <scope>NUCLEOTIDE SEQUENCE</scope>
    <source>
        <strain evidence="2">1Y17</strain>
    </source>
</reference>
<keyword evidence="2" id="KW-0540">Nuclease</keyword>
<dbReference type="CDD" id="cd00085">
    <property type="entry name" value="HNHc"/>
    <property type="match status" value="1"/>
</dbReference>
<gene>
    <name evidence="2" type="ORF">I7X39_12725</name>
</gene>
<keyword evidence="2" id="KW-0255">Endonuclease</keyword>
<dbReference type="EMBL" id="JAEDAK010000008">
    <property type="protein sequence ID" value="MBH9577767.1"/>
    <property type="molecule type" value="Genomic_DNA"/>
</dbReference>
<comment type="caution">
    <text evidence="2">The sequence shown here is derived from an EMBL/GenBank/DDBJ whole genome shotgun (WGS) entry which is preliminary data.</text>
</comment>
<dbReference type="Proteomes" id="UP000613266">
    <property type="component" value="Unassembled WGS sequence"/>
</dbReference>
<keyword evidence="2" id="KW-0378">Hydrolase</keyword>
<feature type="region of interest" description="Disordered" evidence="1">
    <location>
        <begin position="108"/>
        <end position="136"/>
    </location>
</feature>
<evidence type="ECO:0000313" key="3">
    <source>
        <dbReference type="Proteomes" id="UP000613266"/>
    </source>
</evidence>
<dbReference type="InterPro" id="IPR003615">
    <property type="entry name" value="HNH_nuc"/>
</dbReference>
<proteinExistence type="predicted"/>
<protein>
    <submittedName>
        <fullName evidence="2">HNH endonuclease</fullName>
    </submittedName>
</protein>
<evidence type="ECO:0000313" key="2">
    <source>
        <dbReference type="EMBL" id="MBH9577767.1"/>
    </source>
</evidence>
<accession>A0A931J6J5</accession>
<feature type="compositionally biased region" description="Basic and acidic residues" evidence="1">
    <location>
        <begin position="113"/>
        <end position="136"/>
    </location>
</feature>
<evidence type="ECO:0000256" key="1">
    <source>
        <dbReference type="SAM" id="MobiDB-lite"/>
    </source>
</evidence>
<sequence length="136" mass="15102">MTAGLSTHGKNSWHRKQSSGFKREWDKPPGNQEVGLILRTLAFTFALLALYDRASAVTRSAAAKAEFKRANPCPANGKRSGPCPGFVVDHIEPLCAGGADTPQNMQWQTQDAAKTKDREEIRHCRQRRESNAVKRL</sequence>
<dbReference type="RefSeq" id="WP_198111543.1">
    <property type="nucleotide sequence ID" value="NZ_JAEDAK010000008.1"/>
</dbReference>
<keyword evidence="3" id="KW-1185">Reference proteome</keyword>
<dbReference type="AlphaFoldDB" id="A0A931J6J5"/>
<feature type="compositionally biased region" description="Polar residues" evidence="1">
    <location>
        <begin position="1"/>
        <end position="10"/>
    </location>
</feature>
<dbReference type="GO" id="GO:0004519">
    <property type="term" value="F:endonuclease activity"/>
    <property type="evidence" value="ECO:0007669"/>
    <property type="project" value="UniProtKB-KW"/>
</dbReference>
<name>A0A931J6J5_9BURK</name>